<feature type="compositionally biased region" description="Low complexity" evidence="2">
    <location>
        <begin position="227"/>
        <end position="238"/>
    </location>
</feature>
<dbReference type="PROSITE" id="PS50102">
    <property type="entry name" value="RRM"/>
    <property type="match status" value="1"/>
</dbReference>
<dbReference type="InterPro" id="IPR052600">
    <property type="entry name" value="Nuc_rcpt_coact/corep"/>
</dbReference>
<dbReference type="InterPro" id="IPR036621">
    <property type="entry name" value="Anticodon-bd_dom_sf"/>
</dbReference>
<evidence type="ECO:0000313" key="5">
    <source>
        <dbReference type="Proteomes" id="UP000326565"/>
    </source>
</evidence>
<feature type="compositionally biased region" description="Low complexity" evidence="2">
    <location>
        <begin position="343"/>
        <end position="362"/>
    </location>
</feature>
<feature type="compositionally biased region" description="Basic and acidic residues" evidence="2">
    <location>
        <begin position="545"/>
        <end position="560"/>
    </location>
</feature>
<keyword evidence="1" id="KW-0694">RNA-binding</keyword>
<feature type="region of interest" description="Disordered" evidence="2">
    <location>
        <begin position="480"/>
        <end position="622"/>
    </location>
</feature>
<dbReference type="SUPFAM" id="SSF54928">
    <property type="entry name" value="RNA-binding domain, RBD"/>
    <property type="match status" value="1"/>
</dbReference>
<dbReference type="InterPro" id="IPR035979">
    <property type="entry name" value="RBD_domain_sf"/>
</dbReference>
<proteinExistence type="predicted"/>
<dbReference type="InterPro" id="IPR034167">
    <property type="entry name" value="Nab3_RRM"/>
</dbReference>
<feature type="compositionally biased region" description="Low complexity" evidence="2">
    <location>
        <begin position="83"/>
        <end position="96"/>
    </location>
</feature>
<dbReference type="InterPro" id="IPR000504">
    <property type="entry name" value="RRM_dom"/>
</dbReference>
<feature type="domain" description="RRM" evidence="3">
    <location>
        <begin position="416"/>
        <end position="487"/>
    </location>
</feature>
<feature type="compositionally biased region" description="Polar residues" evidence="2">
    <location>
        <begin position="141"/>
        <end position="150"/>
    </location>
</feature>
<sequence length="900" mass="98231">MTPSSPDEALHFRGKTLTPESPRPLHLAEPTKIPVLENQMDPVFNDTSTYEKPESAFLHVDPSTRYGHYAGPEEVKGNYGSVQAPGQFQPQTQTQGSYHHYGSFPVDDGSMNKNTTASSHASLPSDKSAYASMTTATTSAIQGSEPSFSLTAAPPSDSATHLAHPFPDIPPSAPHATQSIPIASELDHAASSWVASSAPQDRLDTHHNPHNIGEDGVDFQNLLDNLPPSSTAAPSTPTILEAVPLVDTSADPQATTDEALQSSLGLPPRPPPQAKPSIHPNYNPSDDIRSYHHLPPHASNAQPSYSAQQSNYQSNPALPPMAAAGAPGTSSGVSALPPPPLASFQQSTTTTTESQTPSSPVSNKSGRAERQQVRQSKNGDDDAPWGPEVQKKYDEFLHDERVYVTEGLWDRFPAGSRLFVGNLPTERVTKRDLFHIFHKYGKLAQISIKQAYGFIQFLEAPACKQALDVEQGAVVRGRKVHLEISKPQRNTRPGATPAEPSRAPPPRRSRSPEYSRGGPPSSRNPRAPGDRYDRPYEPPRVPFSDFRDEPTHRRRDDYRPPRSPSPRGFRARDGYRSRDRTPERYDRRERRRSRSPYARDRRYRSPSPRARGYDGDVELPVPRRAPRDVPEVQILVLEEVDRNFIFHVENAFRNRGLRVDVLVLGPRIPLNAAVQRQISEGVLAVVRLARPNQFSRKIPLQVFDRSGGADNVRFNEYPDVEPNIAAEIVFHAQSVQRGAPPTPFPPNPAFGVPPLAPPLAPPPIPQPPLPALSHPPNIANLITSLDGPTLQSLLHALQQRQPAVPTAQQPFTATTASNPNVGADLASLLSAATRQSVPANPQQPLPPQPFSIQAPNAPVVSDPSLISLLAKGLGGQHAQNPATVGPHVQNIMNQLGKWKQ</sequence>
<dbReference type="CDD" id="cd12342">
    <property type="entry name" value="RRM_Nab3p"/>
    <property type="match status" value="1"/>
</dbReference>
<feature type="compositionally biased region" description="Basic and acidic residues" evidence="2">
    <location>
        <begin position="366"/>
        <end position="380"/>
    </location>
</feature>
<dbReference type="EMBL" id="ML732260">
    <property type="protein sequence ID" value="KAB8071909.1"/>
    <property type="molecule type" value="Genomic_DNA"/>
</dbReference>
<feature type="compositionally biased region" description="Low complexity" evidence="2">
    <location>
        <begin position="298"/>
        <end position="335"/>
    </location>
</feature>
<feature type="region of interest" description="Disordered" evidence="2">
    <location>
        <begin position="63"/>
        <end position="388"/>
    </location>
</feature>
<evidence type="ECO:0000313" key="4">
    <source>
        <dbReference type="EMBL" id="KAB8071909.1"/>
    </source>
</evidence>
<dbReference type="SUPFAM" id="SSF52954">
    <property type="entry name" value="Class II aaRS ABD-related"/>
    <property type="match status" value="1"/>
</dbReference>
<keyword evidence="5" id="KW-1185">Reference proteome</keyword>
<accession>A0A5N5WUC1</accession>
<dbReference type="PANTHER" id="PTHR23295">
    <property type="entry name" value="NUCLEAR RECEPTOR COACTIVATOR 5-RELATED"/>
    <property type="match status" value="1"/>
</dbReference>
<feature type="compositionally biased region" description="Polar residues" evidence="2">
    <location>
        <begin position="111"/>
        <end position="122"/>
    </location>
</feature>
<feature type="compositionally biased region" description="Low complexity" evidence="2">
    <location>
        <begin position="128"/>
        <end position="140"/>
    </location>
</feature>
<dbReference type="Gene3D" id="3.40.50.800">
    <property type="entry name" value="Anticodon-binding domain"/>
    <property type="match status" value="1"/>
</dbReference>
<dbReference type="PANTHER" id="PTHR23295:SF6">
    <property type="entry name" value="NEOSIN, ISOFORM A"/>
    <property type="match status" value="1"/>
</dbReference>
<dbReference type="Proteomes" id="UP000326565">
    <property type="component" value="Unassembled WGS sequence"/>
</dbReference>
<name>A0A5N5WUC1_9EURO</name>
<feature type="region of interest" description="Disordered" evidence="2">
    <location>
        <begin position="1"/>
        <end position="49"/>
    </location>
</feature>
<feature type="compositionally biased region" description="Basic and acidic residues" evidence="2">
    <location>
        <begin position="570"/>
        <end position="588"/>
    </location>
</feature>
<evidence type="ECO:0000259" key="3">
    <source>
        <dbReference type="PROSITE" id="PS50102"/>
    </source>
</evidence>
<dbReference type="InterPro" id="IPR012677">
    <property type="entry name" value="Nucleotide-bd_a/b_plait_sf"/>
</dbReference>
<dbReference type="Pfam" id="PF00076">
    <property type="entry name" value="RRM_1"/>
    <property type="match status" value="1"/>
</dbReference>
<dbReference type="OrthoDB" id="10044938at2759"/>
<feature type="compositionally biased region" description="Low complexity" evidence="2">
    <location>
        <begin position="512"/>
        <end position="523"/>
    </location>
</feature>
<dbReference type="SMART" id="SM00360">
    <property type="entry name" value="RRM"/>
    <property type="match status" value="1"/>
</dbReference>
<protein>
    <recommendedName>
        <fullName evidence="3">RRM domain-containing protein</fullName>
    </recommendedName>
</protein>
<dbReference type="GO" id="GO:0003723">
    <property type="term" value="F:RNA binding"/>
    <property type="evidence" value="ECO:0007669"/>
    <property type="project" value="UniProtKB-UniRule"/>
</dbReference>
<gene>
    <name evidence="4" type="ORF">BDV29DRAFT_178380</name>
</gene>
<organism evidence="4 5">
    <name type="scientific">Aspergillus leporis</name>
    <dbReference type="NCBI Taxonomy" id="41062"/>
    <lineage>
        <taxon>Eukaryota</taxon>
        <taxon>Fungi</taxon>
        <taxon>Dikarya</taxon>
        <taxon>Ascomycota</taxon>
        <taxon>Pezizomycotina</taxon>
        <taxon>Eurotiomycetes</taxon>
        <taxon>Eurotiomycetidae</taxon>
        <taxon>Eurotiales</taxon>
        <taxon>Aspergillaceae</taxon>
        <taxon>Aspergillus</taxon>
        <taxon>Aspergillus subgen. Circumdati</taxon>
    </lineage>
</organism>
<evidence type="ECO:0000256" key="2">
    <source>
        <dbReference type="SAM" id="MobiDB-lite"/>
    </source>
</evidence>
<evidence type="ECO:0000256" key="1">
    <source>
        <dbReference type="PROSITE-ProRule" id="PRU00176"/>
    </source>
</evidence>
<feature type="compositionally biased region" description="Polar residues" evidence="2">
    <location>
        <begin position="250"/>
        <end position="264"/>
    </location>
</feature>
<dbReference type="AlphaFoldDB" id="A0A5N5WUC1"/>
<reference evidence="4 5" key="1">
    <citation type="submission" date="2019-04" db="EMBL/GenBank/DDBJ databases">
        <title>Friends and foes A comparative genomics study of 23 Aspergillus species from section Flavi.</title>
        <authorList>
            <consortium name="DOE Joint Genome Institute"/>
            <person name="Kjaerbolling I."/>
            <person name="Vesth T."/>
            <person name="Frisvad J.C."/>
            <person name="Nybo J.L."/>
            <person name="Theobald S."/>
            <person name="Kildgaard S."/>
            <person name="Isbrandt T."/>
            <person name="Kuo A."/>
            <person name="Sato A."/>
            <person name="Lyhne E.K."/>
            <person name="Kogle M.E."/>
            <person name="Wiebenga A."/>
            <person name="Kun R.S."/>
            <person name="Lubbers R.J."/>
            <person name="Makela M.R."/>
            <person name="Barry K."/>
            <person name="Chovatia M."/>
            <person name="Clum A."/>
            <person name="Daum C."/>
            <person name="Haridas S."/>
            <person name="He G."/>
            <person name="LaButti K."/>
            <person name="Lipzen A."/>
            <person name="Mondo S."/>
            <person name="Riley R."/>
            <person name="Salamov A."/>
            <person name="Simmons B.A."/>
            <person name="Magnuson J.K."/>
            <person name="Henrissat B."/>
            <person name="Mortensen U.H."/>
            <person name="Larsen T.O."/>
            <person name="Devries R.P."/>
            <person name="Grigoriev I.V."/>
            <person name="Machida M."/>
            <person name="Baker S.E."/>
            <person name="Andersen M.R."/>
        </authorList>
    </citation>
    <scope>NUCLEOTIDE SEQUENCE [LARGE SCALE GENOMIC DNA]</scope>
    <source>
        <strain evidence="4 5">CBS 151.66</strain>
    </source>
</reference>
<dbReference type="Gene3D" id="3.30.70.330">
    <property type="match status" value="1"/>
</dbReference>
<feature type="compositionally biased region" description="Basic and acidic residues" evidence="2">
    <location>
        <begin position="528"/>
        <end position="537"/>
    </location>
</feature>